<dbReference type="Proteomes" id="UP001062846">
    <property type="component" value="Chromosome 4"/>
</dbReference>
<comment type="caution">
    <text evidence="1">The sequence shown here is derived from an EMBL/GenBank/DDBJ whole genome shotgun (WGS) entry which is preliminary data.</text>
</comment>
<reference evidence="1" key="1">
    <citation type="submission" date="2022-02" db="EMBL/GenBank/DDBJ databases">
        <title>Plant Genome Project.</title>
        <authorList>
            <person name="Zhang R.-G."/>
        </authorList>
    </citation>
    <scope>NUCLEOTIDE SEQUENCE</scope>
    <source>
        <strain evidence="1">AT1</strain>
    </source>
</reference>
<keyword evidence="2" id="KW-1185">Reference proteome</keyword>
<dbReference type="EMBL" id="CM046391">
    <property type="protein sequence ID" value="KAI8561131.1"/>
    <property type="molecule type" value="Genomic_DNA"/>
</dbReference>
<evidence type="ECO:0000313" key="1">
    <source>
        <dbReference type="EMBL" id="KAI8561131.1"/>
    </source>
</evidence>
<gene>
    <name evidence="1" type="ORF">RHMOL_Rhmol04G0313500</name>
</gene>
<evidence type="ECO:0000313" key="2">
    <source>
        <dbReference type="Proteomes" id="UP001062846"/>
    </source>
</evidence>
<sequence>MAARNCHLELEAKYLEVVKLLTEENPEFQHPPNKVEETPLYLAAERGDKGVTVVLALLETCTSPTYSGPEGRTALHVAALKDSTGLSQDSQPNSLNSLQSLVIKIESSISILEVLVSAAKLIAYRNREEDVLMASTNQEYKFSTNSSRYMDANDYRLAN</sequence>
<organism evidence="1 2">
    <name type="scientific">Rhododendron molle</name>
    <name type="common">Chinese azalea</name>
    <name type="synonym">Azalea mollis</name>
    <dbReference type="NCBI Taxonomy" id="49168"/>
    <lineage>
        <taxon>Eukaryota</taxon>
        <taxon>Viridiplantae</taxon>
        <taxon>Streptophyta</taxon>
        <taxon>Embryophyta</taxon>
        <taxon>Tracheophyta</taxon>
        <taxon>Spermatophyta</taxon>
        <taxon>Magnoliopsida</taxon>
        <taxon>eudicotyledons</taxon>
        <taxon>Gunneridae</taxon>
        <taxon>Pentapetalae</taxon>
        <taxon>asterids</taxon>
        <taxon>Ericales</taxon>
        <taxon>Ericaceae</taxon>
        <taxon>Ericoideae</taxon>
        <taxon>Rhodoreae</taxon>
        <taxon>Rhododendron</taxon>
    </lineage>
</organism>
<protein>
    <submittedName>
        <fullName evidence="1">Uncharacterized protein</fullName>
    </submittedName>
</protein>
<proteinExistence type="predicted"/>
<accession>A0ACC0P6F9</accession>
<name>A0ACC0P6F9_RHOML</name>